<dbReference type="EMBL" id="JARAKF010000001">
    <property type="protein sequence ID" value="MDU9000630.1"/>
    <property type="molecule type" value="Genomic_DNA"/>
</dbReference>
<accession>A0ABU3V368</accession>
<reference evidence="2 3" key="1">
    <citation type="submission" date="2023-02" db="EMBL/GenBank/DDBJ databases">
        <authorList>
            <person name="Maleckis M."/>
        </authorList>
    </citation>
    <scope>NUCLEOTIDE SEQUENCE [LARGE SCALE GENOMIC DNA]</scope>
    <source>
        <strain evidence="2 3">P8-A2</strain>
    </source>
</reference>
<feature type="region of interest" description="Disordered" evidence="1">
    <location>
        <begin position="1"/>
        <end position="24"/>
    </location>
</feature>
<keyword evidence="3" id="KW-1185">Reference proteome</keyword>
<dbReference type="RefSeq" id="WP_164405910.1">
    <property type="nucleotide sequence ID" value="NZ_JAPEMK010000004.1"/>
</dbReference>
<evidence type="ECO:0000313" key="3">
    <source>
        <dbReference type="Proteomes" id="UP001257627"/>
    </source>
</evidence>
<dbReference type="Proteomes" id="UP001257627">
    <property type="component" value="Unassembled WGS sequence"/>
</dbReference>
<evidence type="ECO:0000313" key="2">
    <source>
        <dbReference type="EMBL" id="MDU9000630.1"/>
    </source>
</evidence>
<feature type="compositionally biased region" description="Low complexity" evidence="1">
    <location>
        <begin position="1"/>
        <end position="15"/>
    </location>
</feature>
<proteinExistence type="predicted"/>
<gene>
    <name evidence="2" type="ORF">PU648_51685</name>
</gene>
<organism evidence="2 3">
    <name type="scientific">Streptomyces mirabilis</name>
    <dbReference type="NCBI Taxonomy" id="68239"/>
    <lineage>
        <taxon>Bacteria</taxon>
        <taxon>Bacillati</taxon>
        <taxon>Actinomycetota</taxon>
        <taxon>Actinomycetes</taxon>
        <taxon>Kitasatosporales</taxon>
        <taxon>Streptomycetaceae</taxon>
        <taxon>Streptomyces</taxon>
    </lineage>
</organism>
<sequence>MRPTTASARPAGGPAPEAPPHSPAPLAALRALRAHPVPLGLDGVSGKATSLLLDVLTEGALLMIYGYLTSPLLEGRGCLRLAP</sequence>
<protein>
    <submittedName>
        <fullName evidence="2">Uncharacterized protein</fullName>
    </submittedName>
</protein>
<name>A0ABU3V368_9ACTN</name>
<comment type="caution">
    <text evidence="2">The sequence shown here is derived from an EMBL/GenBank/DDBJ whole genome shotgun (WGS) entry which is preliminary data.</text>
</comment>
<evidence type="ECO:0000256" key="1">
    <source>
        <dbReference type="SAM" id="MobiDB-lite"/>
    </source>
</evidence>